<gene>
    <name evidence="9" type="ORF">GCM10009117_02640</name>
</gene>
<dbReference type="PRINTS" id="PR00726">
    <property type="entry name" value="LEXASERPTASE"/>
</dbReference>
<dbReference type="CDD" id="cd06529">
    <property type="entry name" value="S24_LexA-like"/>
    <property type="match status" value="1"/>
</dbReference>
<evidence type="ECO:0000256" key="2">
    <source>
        <dbReference type="ARBA" id="ARBA00022763"/>
    </source>
</evidence>
<evidence type="ECO:0000256" key="5">
    <source>
        <dbReference type="ARBA" id="ARBA00023204"/>
    </source>
</evidence>
<name>A0ABP3XTF1_9FLAO</name>
<evidence type="ECO:0000256" key="4">
    <source>
        <dbReference type="ARBA" id="ARBA00022813"/>
    </source>
</evidence>
<dbReference type="Proteomes" id="UP001500507">
    <property type="component" value="Unassembled WGS sequence"/>
</dbReference>
<dbReference type="CDD" id="cd00093">
    <property type="entry name" value="HTH_XRE"/>
    <property type="match status" value="1"/>
</dbReference>
<dbReference type="SUPFAM" id="SSF51306">
    <property type="entry name" value="LexA/Signal peptidase"/>
    <property type="match status" value="1"/>
</dbReference>
<dbReference type="InterPro" id="IPR050077">
    <property type="entry name" value="LexA_repressor"/>
</dbReference>
<dbReference type="Gene3D" id="2.10.109.10">
    <property type="entry name" value="Umud Fragment, subunit A"/>
    <property type="match status" value="1"/>
</dbReference>
<dbReference type="Pfam" id="PF00717">
    <property type="entry name" value="Peptidase_S24"/>
    <property type="match status" value="1"/>
</dbReference>
<evidence type="ECO:0000256" key="7">
    <source>
        <dbReference type="RuleBase" id="RU003991"/>
    </source>
</evidence>
<dbReference type="EMBL" id="BAAAFG010000001">
    <property type="protein sequence ID" value="GAA0871119.1"/>
    <property type="molecule type" value="Genomic_DNA"/>
</dbReference>
<evidence type="ECO:0000256" key="1">
    <source>
        <dbReference type="ARBA" id="ARBA00007484"/>
    </source>
</evidence>
<evidence type="ECO:0000259" key="8">
    <source>
        <dbReference type="PROSITE" id="PS50943"/>
    </source>
</evidence>
<dbReference type="InterPro" id="IPR039418">
    <property type="entry name" value="LexA-like"/>
</dbReference>
<dbReference type="PROSITE" id="PS50943">
    <property type="entry name" value="HTH_CROC1"/>
    <property type="match status" value="1"/>
</dbReference>
<protein>
    <recommendedName>
        <fullName evidence="8">HTH cro/C1-type domain-containing protein</fullName>
    </recommendedName>
</protein>
<dbReference type="InterPro" id="IPR015927">
    <property type="entry name" value="Peptidase_S24_S26A/B/C"/>
</dbReference>
<dbReference type="Gene3D" id="1.10.260.40">
    <property type="entry name" value="lambda repressor-like DNA-binding domains"/>
    <property type="match status" value="1"/>
</dbReference>
<dbReference type="InterPro" id="IPR006197">
    <property type="entry name" value="Peptidase_S24_LexA"/>
</dbReference>
<evidence type="ECO:0000313" key="9">
    <source>
        <dbReference type="EMBL" id="GAA0871119.1"/>
    </source>
</evidence>
<comment type="similarity">
    <text evidence="1 7">Belongs to the peptidase S24 family.</text>
</comment>
<organism evidence="9 10">
    <name type="scientific">Gangjinia marincola</name>
    <dbReference type="NCBI Taxonomy" id="578463"/>
    <lineage>
        <taxon>Bacteria</taxon>
        <taxon>Pseudomonadati</taxon>
        <taxon>Bacteroidota</taxon>
        <taxon>Flavobacteriia</taxon>
        <taxon>Flavobacteriales</taxon>
        <taxon>Flavobacteriaceae</taxon>
        <taxon>Gangjinia</taxon>
    </lineage>
</organism>
<dbReference type="SUPFAM" id="SSF47413">
    <property type="entry name" value="lambda repressor-like DNA-binding domains"/>
    <property type="match status" value="1"/>
</dbReference>
<dbReference type="PANTHER" id="PTHR33516:SF2">
    <property type="entry name" value="LEXA REPRESSOR-RELATED"/>
    <property type="match status" value="1"/>
</dbReference>
<proteinExistence type="inferred from homology"/>
<evidence type="ECO:0000313" key="10">
    <source>
        <dbReference type="Proteomes" id="UP001500507"/>
    </source>
</evidence>
<accession>A0ABP3XTF1</accession>
<dbReference type="Pfam" id="PF01381">
    <property type="entry name" value="HTH_3"/>
    <property type="match status" value="1"/>
</dbReference>
<keyword evidence="5" id="KW-0234">DNA repair</keyword>
<comment type="caution">
    <text evidence="9">The sequence shown here is derived from an EMBL/GenBank/DDBJ whole genome shotgun (WGS) entry which is preliminary data.</text>
</comment>
<keyword evidence="4 7" id="KW-0068">Autocatalytic cleavage</keyword>
<dbReference type="PANTHER" id="PTHR33516">
    <property type="entry name" value="LEXA REPRESSOR"/>
    <property type="match status" value="1"/>
</dbReference>
<dbReference type="SMART" id="SM00530">
    <property type="entry name" value="HTH_XRE"/>
    <property type="match status" value="1"/>
</dbReference>
<feature type="domain" description="HTH cro/C1-type" evidence="8">
    <location>
        <begin position="4"/>
        <end position="58"/>
    </location>
</feature>
<dbReference type="InterPro" id="IPR001387">
    <property type="entry name" value="Cro/C1-type_HTH"/>
</dbReference>
<keyword evidence="3 7" id="KW-0378">Hydrolase</keyword>
<sequence length="199" mass="22360">MNRIKEILEHKGIKQTWLANNLKKSYNMVNGYVQNRRQPSLEMLYEISALLSVDVRDLLISNQSGHSLPQPVDTLNIPWLGTVSCGQPLFAEENIKAFVPVSKKLMSPSHTYFLLTAHGDSMDQKGIHDGDLILLQQKQTAESGELILALINDEASIKEYAKHDQTVILYPRSTNPVHQPIILTNDLKIQGVVQQVIPL</sequence>
<evidence type="ECO:0000256" key="6">
    <source>
        <dbReference type="ARBA" id="ARBA00023236"/>
    </source>
</evidence>
<reference evidence="10" key="1">
    <citation type="journal article" date="2019" name="Int. J. Syst. Evol. Microbiol.">
        <title>The Global Catalogue of Microorganisms (GCM) 10K type strain sequencing project: providing services to taxonomists for standard genome sequencing and annotation.</title>
        <authorList>
            <consortium name="The Broad Institute Genomics Platform"/>
            <consortium name="The Broad Institute Genome Sequencing Center for Infectious Disease"/>
            <person name="Wu L."/>
            <person name="Ma J."/>
        </authorList>
    </citation>
    <scope>NUCLEOTIDE SEQUENCE [LARGE SCALE GENOMIC DNA]</scope>
    <source>
        <strain evidence="10">JCM 16082</strain>
    </source>
</reference>
<dbReference type="InterPro" id="IPR036286">
    <property type="entry name" value="LexA/Signal_pep-like_sf"/>
</dbReference>
<evidence type="ECO:0000256" key="3">
    <source>
        <dbReference type="ARBA" id="ARBA00022801"/>
    </source>
</evidence>
<keyword evidence="6" id="KW-0742">SOS response</keyword>
<keyword evidence="10" id="KW-1185">Reference proteome</keyword>
<keyword evidence="2" id="KW-0227">DNA damage</keyword>
<dbReference type="InterPro" id="IPR010982">
    <property type="entry name" value="Lambda_DNA-bd_dom_sf"/>
</dbReference>